<sequence length="198" mass="22965">MEVSDEKREQFFIYIALSSPNVHRLHECCCRLRGNPAVGKKVPHEMKMFGDVCGDDYYWLRDDSCSNPEILSYLKEENNHTDQAMLGVKQFEDGLFAKMRARIKEDDISVPIRRGSYYYYERTLKGKEYVLHCRRLITDDTSASAHDVMPMGPGAAEEHVILDENIKSQGHNYYSIWAFIRLLHSYLTSVTCLQICPQ</sequence>
<evidence type="ECO:0000256" key="1">
    <source>
        <dbReference type="ARBA" id="ARBA00005228"/>
    </source>
</evidence>
<comment type="similarity">
    <text evidence="1">Belongs to the peptidase S9A family.</text>
</comment>
<reference evidence="3 4" key="1">
    <citation type="journal article" date="2022" name="Nat. Plants">
        <title>Genomes of leafy and leafless Platanthera orchids illuminate the evolution of mycoheterotrophy.</title>
        <authorList>
            <person name="Li M.H."/>
            <person name="Liu K.W."/>
            <person name="Li Z."/>
            <person name="Lu H.C."/>
            <person name="Ye Q.L."/>
            <person name="Zhang D."/>
            <person name="Wang J.Y."/>
            <person name="Li Y.F."/>
            <person name="Zhong Z.M."/>
            <person name="Liu X."/>
            <person name="Yu X."/>
            <person name="Liu D.K."/>
            <person name="Tu X.D."/>
            <person name="Liu B."/>
            <person name="Hao Y."/>
            <person name="Liao X.Y."/>
            <person name="Jiang Y.T."/>
            <person name="Sun W.H."/>
            <person name="Chen J."/>
            <person name="Chen Y.Q."/>
            <person name="Ai Y."/>
            <person name="Zhai J.W."/>
            <person name="Wu S.S."/>
            <person name="Zhou Z."/>
            <person name="Hsiao Y.Y."/>
            <person name="Wu W.L."/>
            <person name="Chen Y.Y."/>
            <person name="Lin Y.F."/>
            <person name="Hsu J.L."/>
            <person name="Li C.Y."/>
            <person name="Wang Z.W."/>
            <person name="Zhao X."/>
            <person name="Zhong W.Y."/>
            <person name="Ma X.K."/>
            <person name="Ma L."/>
            <person name="Huang J."/>
            <person name="Chen G.Z."/>
            <person name="Huang M.Z."/>
            <person name="Huang L."/>
            <person name="Peng D.H."/>
            <person name="Luo Y.B."/>
            <person name="Zou S.Q."/>
            <person name="Chen S.P."/>
            <person name="Lan S."/>
            <person name="Tsai W.C."/>
            <person name="Van de Peer Y."/>
            <person name="Liu Z.J."/>
        </authorList>
    </citation>
    <scope>NUCLEOTIDE SEQUENCE [LARGE SCALE GENOMIC DNA]</scope>
    <source>
        <strain evidence="3">Lor288</strain>
    </source>
</reference>
<keyword evidence="4" id="KW-1185">Reference proteome</keyword>
<evidence type="ECO:0000259" key="2">
    <source>
        <dbReference type="Pfam" id="PF02897"/>
    </source>
</evidence>
<dbReference type="EMBL" id="JBBWWR010000010">
    <property type="protein sequence ID" value="KAK8960316.1"/>
    <property type="molecule type" value="Genomic_DNA"/>
</dbReference>
<feature type="domain" description="Peptidase S9A N-terminal" evidence="2">
    <location>
        <begin position="36"/>
        <end position="177"/>
    </location>
</feature>
<dbReference type="PANTHER" id="PTHR11757">
    <property type="entry name" value="PROTEASE FAMILY S9A OLIGOPEPTIDASE"/>
    <property type="match status" value="1"/>
</dbReference>
<organism evidence="3 4">
    <name type="scientific">Platanthera guangdongensis</name>
    <dbReference type="NCBI Taxonomy" id="2320717"/>
    <lineage>
        <taxon>Eukaryota</taxon>
        <taxon>Viridiplantae</taxon>
        <taxon>Streptophyta</taxon>
        <taxon>Embryophyta</taxon>
        <taxon>Tracheophyta</taxon>
        <taxon>Spermatophyta</taxon>
        <taxon>Magnoliopsida</taxon>
        <taxon>Liliopsida</taxon>
        <taxon>Asparagales</taxon>
        <taxon>Orchidaceae</taxon>
        <taxon>Orchidoideae</taxon>
        <taxon>Orchideae</taxon>
        <taxon>Orchidinae</taxon>
        <taxon>Platanthera</taxon>
    </lineage>
</organism>
<evidence type="ECO:0000313" key="3">
    <source>
        <dbReference type="EMBL" id="KAK8960316.1"/>
    </source>
</evidence>
<evidence type="ECO:0000313" key="4">
    <source>
        <dbReference type="Proteomes" id="UP001412067"/>
    </source>
</evidence>
<dbReference type="Pfam" id="PF02897">
    <property type="entry name" value="Peptidase_S9_N"/>
    <property type="match status" value="1"/>
</dbReference>
<dbReference type="Gene3D" id="3.40.50.1820">
    <property type="entry name" value="alpha/beta hydrolase"/>
    <property type="match status" value="1"/>
</dbReference>
<accession>A0ABR2M8H1</accession>
<dbReference type="InterPro" id="IPR023302">
    <property type="entry name" value="Pept_S9A_N"/>
</dbReference>
<proteinExistence type="inferred from homology"/>
<dbReference type="SUPFAM" id="SSF50993">
    <property type="entry name" value="Peptidase/esterase 'gauge' domain"/>
    <property type="match status" value="1"/>
</dbReference>
<comment type="caution">
    <text evidence="3">The sequence shown here is derived from an EMBL/GenBank/DDBJ whole genome shotgun (WGS) entry which is preliminary data.</text>
</comment>
<dbReference type="Gene3D" id="2.130.10.120">
    <property type="entry name" value="Prolyl oligopeptidase, N-terminal domain"/>
    <property type="match status" value="1"/>
</dbReference>
<protein>
    <recommendedName>
        <fullName evidence="2">Peptidase S9A N-terminal domain-containing protein</fullName>
    </recommendedName>
</protein>
<dbReference type="InterPro" id="IPR051543">
    <property type="entry name" value="Serine_Peptidase_S9A"/>
</dbReference>
<dbReference type="PANTHER" id="PTHR11757:SF19">
    <property type="entry name" value="PROLYL ENDOPEPTIDASE-LIKE"/>
    <property type="match status" value="1"/>
</dbReference>
<dbReference type="Proteomes" id="UP001412067">
    <property type="component" value="Unassembled WGS sequence"/>
</dbReference>
<dbReference type="InterPro" id="IPR029058">
    <property type="entry name" value="AB_hydrolase_fold"/>
</dbReference>
<name>A0ABR2M8H1_9ASPA</name>
<gene>
    <name evidence="3" type="ORF">KSP40_PGU022825</name>
</gene>